<accession>A0A1I8EE05</accession>
<dbReference type="SMART" id="SM00220">
    <property type="entry name" value="S_TKc"/>
    <property type="match status" value="1"/>
</dbReference>
<evidence type="ECO:0000259" key="2">
    <source>
        <dbReference type="PROSITE" id="PS50011"/>
    </source>
</evidence>
<dbReference type="AlphaFoldDB" id="A0A1I8EE05"/>
<dbReference type="InterPro" id="IPR050235">
    <property type="entry name" value="CK1_Ser-Thr_kinase"/>
</dbReference>
<dbReference type="PROSITE" id="PS00107">
    <property type="entry name" value="PROTEIN_KINASE_ATP"/>
    <property type="match status" value="1"/>
</dbReference>
<protein>
    <submittedName>
        <fullName evidence="3">Protein kinase domain-containing protein</fullName>
    </submittedName>
</protein>
<evidence type="ECO:0000256" key="1">
    <source>
        <dbReference type="PROSITE-ProRule" id="PRU10141"/>
    </source>
</evidence>
<dbReference type="Pfam" id="PF00069">
    <property type="entry name" value="Pkinase"/>
    <property type="match status" value="1"/>
</dbReference>
<dbReference type="InterPro" id="IPR017441">
    <property type="entry name" value="Protein_kinase_ATP_BS"/>
</dbReference>
<feature type="domain" description="Protein kinase" evidence="2">
    <location>
        <begin position="24"/>
        <end position="269"/>
    </location>
</feature>
<dbReference type="WBParaSite" id="maker-PairedContig_1662-snap-gene-0.11-mRNA-1">
    <property type="protein sequence ID" value="maker-PairedContig_1662-snap-gene-0.11-mRNA-1"/>
    <property type="gene ID" value="maker-PairedContig_1662-snap-gene-0.11"/>
</dbReference>
<dbReference type="InterPro" id="IPR000719">
    <property type="entry name" value="Prot_kinase_dom"/>
</dbReference>
<dbReference type="GO" id="GO:0005524">
    <property type="term" value="F:ATP binding"/>
    <property type="evidence" value="ECO:0007669"/>
    <property type="project" value="UniProtKB-UniRule"/>
</dbReference>
<dbReference type="GO" id="GO:0004672">
    <property type="term" value="F:protein kinase activity"/>
    <property type="evidence" value="ECO:0007669"/>
    <property type="project" value="InterPro"/>
</dbReference>
<keyword evidence="1" id="KW-0067">ATP-binding</keyword>
<name>A0A1I8EE05_WUCBA</name>
<keyword evidence="1" id="KW-0547">Nucleotide-binding</keyword>
<sequence>MDSEEEEDFGLKPGSVIESSHAKYTIDKLLGEGGFGAVYRVHDSNNPTMEYALKVERKLETRKDSKLKMEIAILKLVSMERAEKSHFTKIIDRGKKEKFFFLVMQLVGKSLADLKALRPHKVFSMHTGLGASIQCLEAVEDLHKHGFIHRDLKPANYATGLGAQIRCIYILDFGIARRILNDKGLPWRKISDKNEVMRMKEESRMNRDKLLYGMKCKEEFGKILEYIDSLHYEDRVDYSYIYELLKTSSVICDCKLTDPYDWEETARKK</sequence>
<feature type="binding site" evidence="1">
    <location>
        <position position="54"/>
    </location>
    <ligand>
        <name>ATP</name>
        <dbReference type="ChEBI" id="CHEBI:30616"/>
    </ligand>
</feature>
<dbReference type="PANTHER" id="PTHR11909">
    <property type="entry name" value="CASEIN KINASE-RELATED"/>
    <property type="match status" value="1"/>
</dbReference>
<dbReference type="STRING" id="6293.A0A1I8EE05"/>
<dbReference type="InterPro" id="IPR011009">
    <property type="entry name" value="Kinase-like_dom_sf"/>
</dbReference>
<dbReference type="SUPFAM" id="SSF56112">
    <property type="entry name" value="Protein kinase-like (PK-like)"/>
    <property type="match status" value="1"/>
</dbReference>
<reference evidence="3" key="1">
    <citation type="submission" date="2016-11" db="UniProtKB">
        <authorList>
            <consortium name="WormBaseParasite"/>
        </authorList>
    </citation>
    <scope>IDENTIFICATION</scope>
    <source>
        <strain evidence="3">pt0022</strain>
    </source>
</reference>
<organism evidence="3">
    <name type="scientific">Wuchereria bancrofti</name>
    <dbReference type="NCBI Taxonomy" id="6293"/>
    <lineage>
        <taxon>Eukaryota</taxon>
        <taxon>Metazoa</taxon>
        <taxon>Ecdysozoa</taxon>
        <taxon>Nematoda</taxon>
        <taxon>Chromadorea</taxon>
        <taxon>Rhabditida</taxon>
        <taxon>Spirurina</taxon>
        <taxon>Spiruromorpha</taxon>
        <taxon>Filarioidea</taxon>
        <taxon>Onchocercidae</taxon>
        <taxon>Wuchereria</taxon>
    </lineage>
</organism>
<evidence type="ECO:0000313" key="3">
    <source>
        <dbReference type="WBParaSite" id="maker-PairedContig_1662-snap-gene-0.11-mRNA-1"/>
    </source>
</evidence>
<dbReference type="Gene3D" id="1.10.510.10">
    <property type="entry name" value="Transferase(Phosphotransferase) domain 1"/>
    <property type="match status" value="2"/>
</dbReference>
<dbReference type="PROSITE" id="PS50011">
    <property type="entry name" value="PROTEIN_KINASE_DOM"/>
    <property type="match status" value="1"/>
</dbReference>
<proteinExistence type="predicted"/>